<dbReference type="SUPFAM" id="SSF48013">
    <property type="entry name" value="NusB-like"/>
    <property type="match status" value="1"/>
</dbReference>
<organism evidence="3 4">
    <name type="scientific">Mycoplasmoides gallisepticum S6</name>
    <dbReference type="NCBI Taxonomy" id="1006581"/>
    <lineage>
        <taxon>Bacteria</taxon>
        <taxon>Bacillati</taxon>
        <taxon>Mycoplasmatota</taxon>
        <taxon>Mycoplasmoidales</taxon>
        <taxon>Mycoplasmoidaceae</taxon>
        <taxon>Mycoplasmoides</taxon>
    </lineage>
</organism>
<evidence type="ECO:0000256" key="1">
    <source>
        <dbReference type="ARBA" id="ARBA00022884"/>
    </source>
</evidence>
<dbReference type="GO" id="GO:0003723">
    <property type="term" value="F:RNA binding"/>
    <property type="evidence" value="ECO:0007669"/>
    <property type="project" value="UniProtKB-KW"/>
</dbReference>
<proteinExistence type="predicted"/>
<dbReference type="Pfam" id="PF01029">
    <property type="entry name" value="NusB"/>
    <property type="match status" value="1"/>
</dbReference>
<dbReference type="HOGENOM" id="CLU_1935700_0_0_14"/>
<evidence type="ECO:0000259" key="2">
    <source>
        <dbReference type="Pfam" id="PF01029"/>
    </source>
</evidence>
<name>A0A0F6CKZ9_MYCGL</name>
<dbReference type="RefSeq" id="WP_011884714.1">
    <property type="nucleotide sequence ID" value="NC_023030.2"/>
</dbReference>
<dbReference type="KEGG" id="mgz:GCW_02880"/>
<dbReference type="Gene3D" id="1.10.940.10">
    <property type="entry name" value="NusB-like"/>
    <property type="match status" value="1"/>
</dbReference>
<dbReference type="InterPro" id="IPR006027">
    <property type="entry name" value="NusB_RsmB_TIM44"/>
</dbReference>
<gene>
    <name evidence="3" type="primary">nusB</name>
    <name evidence="3" type="ORF">GCW_02880</name>
</gene>
<dbReference type="AlphaFoldDB" id="A0A0F6CKZ9"/>
<accession>A0A0F6CKZ9</accession>
<dbReference type="InterPro" id="IPR035926">
    <property type="entry name" value="NusB-like_sf"/>
</dbReference>
<dbReference type="GO" id="GO:0006355">
    <property type="term" value="P:regulation of DNA-templated transcription"/>
    <property type="evidence" value="ECO:0007669"/>
    <property type="project" value="InterPro"/>
</dbReference>
<sequence length="130" mass="15191">MKKQANQRSQYQIRYDRLTFIYQALLLDLNLDEIYQAISQLEDLKDQEFLTNWTGLINQVPTIVSTHLKESWSWNRLDYMIKALFNLVITEAKVLKTEKAILISQATKLIQEYGDLNSIKLVSAILNKVI</sequence>
<evidence type="ECO:0000313" key="4">
    <source>
        <dbReference type="Proteomes" id="UP000018735"/>
    </source>
</evidence>
<protein>
    <submittedName>
        <fullName evidence="3">Transcription termination factor NusB</fullName>
    </submittedName>
</protein>
<keyword evidence="1" id="KW-0694">RNA-binding</keyword>
<reference evidence="3 4" key="1">
    <citation type="journal article" date="2011" name="PLoS ONE">
        <title>Core proteome of the minimal cell: comparative proteomics of three mollicute species.</title>
        <authorList>
            <person name="Fisunov G.Y."/>
            <person name="Alexeev D.G."/>
            <person name="Bazaleev N.A."/>
            <person name="Ladygina V.G."/>
            <person name="Galyamina M.A."/>
            <person name="Kondratov I.G."/>
            <person name="Zhukova N.A."/>
            <person name="Serebryakova M.V."/>
            <person name="Demina I.A."/>
            <person name="Govorun V.M."/>
        </authorList>
    </citation>
    <scope>NUCLEOTIDE SEQUENCE [LARGE SCALE GENOMIC DNA]</scope>
    <source>
        <strain evidence="3 4">S6</strain>
    </source>
</reference>
<dbReference type="Proteomes" id="UP000018735">
    <property type="component" value="Chromosome"/>
</dbReference>
<dbReference type="EMBL" id="CP006916">
    <property type="protein sequence ID" value="AHB99771.1"/>
    <property type="molecule type" value="Genomic_DNA"/>
</dbReference>
<evidence type="ECO:0000313" key="3">
    <source>
        <dbReference type="EMBL" id="AHB99771.1"/>
    </source>
</evidence>
<feature type="domain" description="NusB/RsmB/TIM44" evidence="2">
    <location>
        <begin position="48"/>
        <end position="129"/>
    </location>
</feature>